<dbReference type="EMBL" id="AP005165">
    <property type="protein sequence ID" value="BAD30957.1"/>
    <property type="molecule type" value="Genomic_DNA"/>
</dbReference>
<feature type="compositionally biased region" description="Gly residues" evidence="1">
    <location>
        <begin position="46"/>
        <end position="58"/>
    </location>
</feature>
<feature type="region of interest" description="Disordered" evidence="1">
    <location>
        <begin position="34"/>
        <end position="82"/>
    </location>
</feature>
<dbReference type="EMBL" id="AP004262">
    <property type="protein sequence ID" value="BAC10836.1"/>
    <property type="molecule type" value="Genomic_DNA"/>
</dbReference>
<protein>
    <submittedName>
        <fullName evidence="2">Uncharacterized protein</fullName>
    </submittedName>
</protein>
<evidence type="ECO:0000313" key="2">
    <source>
        <dbReference type="EMBL" id="BAC10836.1"/>
    </source>
</evidence>
<dbReference type="Proteomes" id="UP000000763">
    <property type="component" value="Chromosome 7"/>
</dbReference>
<evidence type="ECO:0000256" key="1">
    <source>
        <dbReference type="SAM" id="MobiDB-lite"/>
    </source>
</evidence>
<reference evidence="3" key="2">
    <citation type="submission" date="2002-05" db="EMBL/GenBank/DDBJ databases">
        <title>Oryza sativa nipponbare(GA3) genomic DNA, chromosome 7, BAC clone:OSJNBa0057M23.</title>
        <authorList>
            <person name="Sasaki T."/>
            <person name="Matsumoto T."/>
            <person name="Katayose Y."/>
        </authorList>
    </citation>
    <scope>NUCLEOTIDE SEQUENCE</scope>
</reference>
<dbReference type="AlphaFoldDB" id="Q8LHW0"/>
<accession>Q8LHW0</accession>
<proteinExistence type="predicted"/>
<evidence type="ECO:0000313" key="4">
    <source>
        <dbReference type="Proteomes" id="UP000000763"/>
    </source>
</evidence>
<gene>
    <name evidence="2" type="primary">P0022B05.144</name>
    <name evidence="3" type="ORF">OSJNBa0057M23.116</name>
</gene>
<evidence type="ECO:0000313" key="3">
    <source>
        <dbReference type="EMBL" id="BAD30957.1"/>
    </source>
</evidence>
<reference evidence="4" key="4">
    <citation type="journal article" date="2008" name="Nucleic Acids Res.">
        <title>The rice annotation project database (RAP-DB): 2008 update.</title>
        <authorList>
            <consortium name="The rice annotation project (RAP)"/>
        </authorList>
    </citation>
    <scope>GENOME REANNOTATION</scope>
    <source>
        <strain evidence="4">cv. Nipponbare</strain>
    </source>
</reference>
<sequence>MSLGIFKIGTQGEDGHGAGPSRRLLVMGAVEPRRAATAREGTQGRWCGGGAPGNGGPAGEAEARGSAQGRQRWRGHAWPRRPRSRTWPRAVALVHRLVTDGDPHSTPWWTQLCSDVAVVLAILLDRFFDMEHRQANRRRRPRAVGGLCRRQAHQRQNASMGGQARPAAATRDV</sequence>
<organism evidence="2 4">
    <name type="scientific">Oryza sativa subsp. japonica</name>
    <name type="common">Rice</name>
    <dbReference type="NCBI Taxonomy" id="39947"/>
    <lineage>
        <taxon>Eukaryota</taxon>
        <taxon>Viridiplantae</taxon>
        <taxon>Streptophyta</taxon>
        <taxon>Embryophyta</taxon>
        <taxon>Tracheophyta</taxon>
        <taxon>Spermatophyta</taxon>
        <taxon>Magnoliopsida</taxon>
        <taxon>Liliopsida</taxon>
        <taxon>Poales</taxon>
        <taxon>Poaceae</taxon>
        <taxon>BOP clade</taxon>
        <taxon>Oryzoideae</taxon>
        <taxon>Oryzeae</taxon>
        <taxon>Oryzinae</taxon>
        <taxon>Oryza</taxon>
        <taxon>Oryza sativa</taxon>
    </lineage>
</organism>
<feature type="compositionally biased region" description="Basic residues" evidence="1">
    <location>
        <begin position="71"/>
        <end position="82"/>
    </location>
</feature>
<reference evidence="2" key="1">
    <citation type="submission" date="2001-10" db="EMBL/GenBank/DDBJ databases">
        <title>Oryza sativa nipponbare(GA3) genomic DNA, chromosome 7, PAC clone:P0022B05.</title>
        <authorList>
            <person name="Sasaki T."/>
            <person name="Matsumoto T."/>
            <person name="Yamamoto K."/>
        </authorList>
    </citation>
    <scope>NUCLEOTIDE SEQUENCE</scope>
</reference>
<name>Q8LHW0_ORYSJ</name>
<reference evidence="4" key="3">
    <citation type="journal article" date="2005" name="Nature">
        <title>The map-based sequence of the rice genome.</title>
        <authorList>
            <consortium name="International rice genome sequencing project (IRGSP)"/>
            <person name="Matsumoto T."/>
            <person name="Wu J."/>
            <person name="Kanamori H."/>
            <person name="Katayose Y."/>
            <person name="Fujisawa M."/>
            <person name="Namiki N."/>
            <person name="Mizuno H."/>
            <person name="Yamamoto K."/>
            <person name="Antonio B.A."/>
            <person name="Baba T."/>
            <person name="Sakata K."/>
            <person name="Nagamura Y."/>
            <person name="Aoki H."/>
            <person name="Arikawa K."/>
            <person name="Arita K."/>
            <person name="Bito T."/>
            <person name="Chiden Y."/>
            <person name="Fujitsuka N."/>
            <person name="Fukunaka R."/>
            <person name="Hamada M."/>
            <person name="Harada C."/>
            <person name="Hayashi A."/>
            <person name="Hijishita S."/>
            <person name="Honda M."/>
            <person name="Hosokawa S."/>
            <person name="Ichikawa Y."/>
            <person name="Idonuma A."/>
            <person name="Iijima M."/>
            <person name="Ikeda M."/>
            <person name="Ikeno M."/>
            <person name="Ito K."/>
            <person name="Ito S."/>
            <person name="Ito T."/>
            <person name="Ito Y."/>
            <person name="Ito Y."/>
            <person name="Iwabuchi A."/>
            <person name="Kamiya K."/>
            <person name="Karasawa W."/>
            <person name="Kurita K."/>
            <person name="Katagiri S."/>
            <person name="Kikuta A."/>
            <person name="Kobayashi H."/>
            <person name="Kobayashi N."/>
            <person name="Machita K."/>
            <person name="Maehara T."/>
            <person name="Masukawa M."/>
            <person name="Mizubayashi T."/>
            <person name="Mukai Y."/>
            <person name="Nagasaki H."/>
            <person name="Nagata Y."/>
            <person name="Naito S."/>
            <person name="Nakashima M."/>
            <person name="Nakama Y."/>
            <person name="Nakamichi Y."/>
            <person name="Nakamura M."/>
            <person name="Meguro A."/>
            <person name="Negishi M."/>
            <person name="Ohta I."/>
            <person name="Ohta T."/>
            <person name="Okamoto M."/>
            <person name="Ono N."/>
            <person name="Saji S."/>
            <person name="Sakaguchi M."/>
            <person name="Sakai K."/>
            <person name="Shibata M."/>
            <person name="Shimokawa T."/>
            <person name="Song J."/>
            <person name="Takazaki Y."/>
            <person name="Terasawa K."/>
            <person name="Tsugane M."/>
            <person name="Tsuji K."/>
            <person name="Ueda S."/>
            <person name="Waki K."/>
            <person name="Yamagata H."/>
            <person name="Yamamoto M."/>
            <person name="Yamamoto S."/>
            <person name="Yamane H."/>
            <person name="Yoshiki S."/>
            <person name="Yoshihara R."/>
            <person name="Yukawa K."/>
            <person name="Zhong H."/>
            <person name="Yano M."/>
            <person name="Yuan Q."/>
            <person name="Ouyang S."/>
            <person name="Liu J."/>
            <person name="Jones K.M."/>
            <person name="Gansberger K."/>
            <person name="Moffat K."/>
            <person name="Hill J."/>
            <person name="Bera J."/>
            <person name="Fadrosh D."/>
            <person name="Jin S."/>
            <person name="Johri S."/>
            <person name="Kim M."/>
            <person name="Overton L."/>
            <person name="Reardon M."/>
            <person name="Tsitrin T."/>
            <person name="Vuong H."/>
            <person name="Weaver B."/>
            <person name="Ciecko A."/>
            <person name="Tallon L."/>
            <person name="Jackson J."/>
            <person name="Pai G."/>
            <person name="Aken S.V."/>
            <person name="Utterback T."/>
            <person name="Reidmuller S."/>
            <person name="Feldblyum T."/>
            <person name="Hsiao J."/>
            <person name="Zismann V."/>
            <person name="Iobst S."/>
            <person name="de Vazeille A.R."/>
            <person name="Buell C.R."/>
            <person name="Ying K."/>
            <person name="Li Y."/>
            <person name="Lu T."/>
            <person name="Huang Y."/>
            <person name="Zhao Q."/>
            <person name="Feng Q."/>
            <person name="Zhang L."/>
            <person name="Zhu J."/>
            <person name="Weng Q."/>
            <person name="Mu J."/>
            <person name="Lu Y."/>
            <person name="Fan D."/>
            <person name="Liu Y."/>
            <person name="Guan J."/>
            <person name="Zhang Y."/>
            <person name="Yu S."/>
            <person name="Liu X."/>
            <person name="Zhang Y."/>
            <person name="Hong G."/>
            <person name="Han B."/>
            <person name="Choisne N."/>
            <person name="Demange N."/>
            <person name="Orjeda G."/>
            <person name="Samain S."/>
            <person name="Cattolico L."/>
            <person name="Pelletier E."/>
            <person name="Couloux A."/>
            <person name="Segurens B."/>
            <person name="Wincker P."/>
            <person name="D'Hont A."/>
            <person name="Scarpelli C."/>
            <person name="Weissenbach J."/>
            <person name="Salanoubat M."/>
            <person name="Quetier F."/>
            <person name="Yu Y."/>
            <person name="Kim H.R."/>
            <person name="Rambo T."/>
            <person name="Currie J."/>
            <person name="Collura K."/>
            <person name="Luo M."/>
            <person name="Yang T."/>
            <person name="Ammiraju J.S.S."/>
            <person name="Engler F."/>
            <person name="Soderlund C."/>
            <person name="Wing R.A."/>
            <person name="Palmer L.E."/>
            <person name="de la Bastide M."/>
            <person name="Spiegel L."/>
            <person name="Nascimento L."/>
            <person name="Zutavern T."/>
            <person name="O'Shaughnessy A."/>
            <person name="Dike S."/>
            <person name="Dedhia N."/>
            <person name="Preston R."/>
            <person name="Balija V."/>
            <person name="McCombie W.R."/>
            <person name="Chow T."/>
            <person name="Chen H."/>
            <person name="Chung M."/>
            <person name="Chen C."/>
            <person name="Shaw J."/>
            <person name="Wu H."/>
            <person name="Hsiao K."/>
            <person name="Chao Y."/>
            <person name="Chu M."/>
            <person name="Cheng C."/>
            <person name="Hour A."/>
            <person name="Lee P."/>
            <person name="Lin S."/>
            <person name="Lin Y."/>
            <person name="Liou J."/>
            <person name="Liu S."/>
            <person name="Hsing Y."/>
            <person name="Raghuvanshi S."/>
            <person name="Mohanty A."/>
            <person name="Bharti A.K."/>
            <person name="Gaur A."/>
            <person name="Gupta V."/>
            <person name="Kumar D."/>
            <person name="Ravi V."/>
            <person name="Vij S."/>
            <person name="Kapur A."/>
            <person name="Khurana P."/>
            <person name="Khurana P."/>
            <person name="Khurana J.P."/>
            <person name="Tyagi A.K."/>
            <person name="Gaikwad K."/>
            <person name="Singh A."/>
            <person name="Dalal V."/>
            <person name="Srivastava S."/>
            <person name="Dixit A."/>
            <person name="Pal A.K."/>
            <person name="Ghazi I.A."/>
            <person name="Yadav M."/>
            <person name="Pandit A."/>
            <person name="Bhargava A."/>
            <person name="Sureshbabu K."/>
            <person name="Batra K."/>
            <person name="Sharma T.R."/>
            <person name="Mohapatra T."/>
            <person name="Singh N.K."/>
            <person name="Messing J."/>
            <person name="Nelson A.B."/>
            <person name="Fuks G."/>
            <person name="Kavchok S."/>
            <person name="Keizer G."/>
            <person name="Linton E."/>
            <person name="Llaca V."/>
            <person name="Song R."/>
            <person name="Tanyolac B."/>
            <person name="Young S."/>
            <person name="Ho-Il K."/>
            <person name="Hahn J.H."/>
            <person name="Sangsakoo G."/>
            <person name="Vanavichit A."/>
            <person name="de Mattos Luiz.A.T."/>
            <person name="Zimmer P.D."/>
            <person name="Malone G."/>
            <person name="Dellagostin O."/>
            <person name="de Oliveira A.C."/>
            <person name="Bevan M."/>
            <person name="Bancroft I."/>
            <person name="Minx P."/>
            <person name="Cordum H."/>
            <person name="Wilson R."/>
            <person name="Cheng Z."/>
            <person name="Jin W."/>
            <person name="Jiang J."/>
            <person name="Leong S.A."/>
            <person name="Iwama H."/>
            <person name="Gojobori T."/>
            <person name="Itoh T."/>
            <person name="Niimura Y."/>
            <person name="Fujii Y."/>
            <person name="Habara T."/>
            <person name="Sakai H."/>
            <person name="Sato Y."/>
            <person name="Wilson G."/>
            <person name="Kumar K."/>
            <person name="McCouch S."/>
            <person name="Juretic N."/>
            <person name="Hoen D."/>
            <person name="Wright S."/>
            <person name="Bruskiewich R."/>
            <person name="Bureau T."/>
            <person name="Miyao A."/>
            <person name="Hirochika H."/>
            <person name="Nishikawa T."/>
            <person name="Kadowaki K."/>
            <person name="Sugiura M."/>
            <person name="Burr B."/>
            <person name="Sasaki T."/>
        </authorList>
    </citation>
    <scope>NUCLEOTIDE SEQUENCE [LARGE SCALE GENOMIC DNA]</scope>
    <source>
        <strain evidence="4">cv. Nipponbare</strain>
    </source>
</reference>
<feature type="region of interest" description="Disordered" evidence="1">
    <location>
        <begin position="141"/>
        <end position="173"/>
    </location>
</feature>